<keyword evidence="6" id="KW-0347">Helicase</keyword>
<evidence type="ECO:0000256" key="2">
    <source>
        <dbReference type="ARBA" id="ARBA00022840"/>
    </source>
</evidence>
<evidence type="ECO:0000313" key="7">
    <source>
        <dbReference type="Proteomes" id="UP000035720"/>
    </source>
</evidence>
<dbReference type="SUPFAM" id="SSF52540">
    <property type="entry name" value="P-loop containing nucleoside triphosphate hydrolases"/>
    <property type="match status" value="1"/>
</dbReference>
<keyword evidence="2" id="KW-0067">ATP-binding</keyword>
<dbReference type="InterPro" id="IPR027417">
    <property type="entry name" value="P-loop_NTPase"/>
</dbReference>
<dbReference type="InterPro" id="IPR011545">
    <property type="entry name" value="DEAD/DEAH_box_helicase_dom"/>
</dbReference>
<organism evidence="6 7">
    <name type="scientific">Nostocoides jenkinsii Ben 74</name>
    <dbReference type="NCBI Taxonomy" id="1193518"/>
    <lineage>
        <taxon>Bacteria</taxon>
        <taxon>Bacillati</taxon>
        <taxon>Actinomycetota</taxon>
        <taxon>Actinomycetes</taxon>
        <taxon>Micrococcales</taxon>
        <taxon>Intrasporangiaceae</taxon>
        <taxon>Nostocoides</taxon>
    </lineage>
</organism>
<feature type="region of interest" description="Disordered" evidence="3">
    <location>
        <begin position="1"/>
        <end position="24"/>
    </location>
</feature>
<dbReference type="Pfam" id="PF09369">
    <property type="entry name" value="MZB"/>
    <property type="match status" value="1"/>
</dbReference>
<dbReference type="InterPro" id="IPR055227">
    <property type="entry name" value="HRQ1_WHD"/>
</dbReference>
<comment type="caution">
    <text evidence="6">The sequence shown here is derived from an EMBL/GenBank/DDBJ whole genome shotgun (WGS) entry which is preliminary data.</text>
</comment>
<dbReference type="Pfam" id="PF22982">
    <property type="entry name" value="WHD_HRQ1"/>
    <property type="match status" value="1"/>
</dbReference>
<dbReference type="InterPro" id="IPR018973">
    <property type="entry name" value="MZB"/>
</dbReference>
<dbReference type="GO" id="GO:0003676">
    <property type="term" value="F:nucleic acid binding"/>
    <property type="evidence" value="ECO:0007669"/>
    <property type="project" value="InterPro"/>
</dbReference>
<dbReference type="PROSITE" id="PS51194">
    <property type="entry name" value="HELICASE_CTER"/>
    <property type="match status" value="1"/>
</dbReference>
<sequence>MDRIKDNPAGQGAAAGQRARPGPMAALTSALDGPRDPRLRHHQRVPARVARSVALPAWVDPGLAMALRGEGVDRLWTHQAQAAEAAWSGTHVVIATGTASGKSLGYLLPALTAAAQGAHAPGGRGATVLYLAPTKALGADQAARIGALAVPGVRHATYDGDTPSDERRWIREHANVVLTNPDLVHHSLLPRHEAWAPFLRALRFVVIDECHAYRGIFGSTVALVLRRLRRVLARYRAAPTFVLASATVAEPAEHASTLIGMAVAPVTDDGSPRAGLDFVLWEPPVVETGGGQRRRSAAAESAGLLASLTGAGVQTLTFVRSRAGVESVAAAAGRAIAVAGGDAGTIAAYRGGYLPEERRELEARLRSGSLRGLAATNALELGIDIHGLDAVVMAGWPGRLASVWQQAGRAGRRGGDALAVLVANDDPLDAYVLDHPEVVFDAPVERTIVNPDNQRLLAGQLCAAAFERPITEADEAIFGPSMEPVLRDLVAAGSLRRRPTGWFWPLDTPPEPASLRAGDKVVAIVEERSGRVIGTVDRSSALLQVHPGAVHLHQGTTYVVTDLDLDDAVAKVVRGDPGWSTIAQSRAAFELAEPRSAAERGDGLRWALGEVIVRSQVVSFQRRLPTGEVIGQHPLSLPAQELRTEGVWWTMDPQALARAGIAPEALPGAAHAAEHAAIGMLPLFAACDRWDIGGVSTAEHPQTGLPTILIYDGFPGGAGYAAYAHTIGDEWLTATREAVGRCDCATGCPRCVMSPKCGNGNNPLDKHGAVRLLEFCAARLRAPGSRATGSRATTMPADGQVGIAG</sequence>
<accession>A0A077MAY7</accession>
<dbReference type="GO" id="GO:0006289">
    <property type="term" value="P:nucleotide-excision repair"/>
    <property type="evidence" value="ECO:0007669"/>
    <property type="project" value="TreeGrafter"/>
</dbReference>
<protein>
    <submittedName>
        <fullName evidence="6">Putative ATP-dependent RNA helicase</fullName>
    </submittedName>
</protein>
<evidence type="ECO:0000259" key="4">
    <source>
        <dbReference type="PROSITE" id="PS51192"/>
    </source>
</evidence>
<feature type="domain" description="Helicase ATP-binding" evidence="4">
    <location>
        <begin position="83"/>
        <end position="266"/>
    </location>
</feature>
<dbReference type="PANTHER" id="PTHR47957">
    <property type="entry name" value="ATP-DEPENDENT HELICASE HRQ1"/>
    <property type="match status" value="1"/>
</dbReference>
<dbReference type="PROSITE" id="PS51192">
    <property type="entry name" value="HELICASE_ATP_BIND_1"/>
    <property type="match status" value="1"/>
</dbReference>
<name>A0A077MAY7_9MICO</name>
<dbReference type="InterPro" id="IPR022307">
    <property type="entry name" value="Helicase_put_actinobac"/>
</dbReference>
<dbReference type="CDD" id="cd17923">
    <property type="entry name" value="DEXHc_Hrq1-like"/>
    <property type="match status" value="1"/>
</dbReference>
<dbReference type="GO" id="GO:0005524">
    <property type="term" value="F:ATP binding"/>
    <property type="evidence" value="ECO:0007669"/>
    <property type="project" value="UniProtKB-KW"/>
</dbReference>
<dbReference type="STRING" id="1193518.BN13_1330017"/>
<dbReference type="CDD" id="cd18797">
    <property type="entry name" value="SF2_C_Hrq"/>
    <property type="match status" value="1"/>
</dbReference>
<dbReference type="GO" id="GO:0036297">
    <property type="term" value="P:interstrand cross-link repair"/>
    <property type="evidence" value="ECO:0007669"/>
    <property type="project" value="TreeGrafter"/>
</dbReference>
<dbReference type="Proteomes" id="UP000035720">
    <property type="component" value="Unassembled WGS sequence"/>
</dbReference>
<dbReference type="NCBIfam" id="TIGR03817">
    <property type="entry name" value="DECH_helic"/>
    <property type="match status" value="1"/>
</dbReference>
<evidence type="ECO:0000256" key="3">
    <source>
        <dbReference type="SAM" id="MobiDB-lite"/>
    </source>
</evidence>
<reference evidence="6 7" key="1">
    <citation type="journal article" date="2013" name="ISME J.">
        <title>A metabolic model for members of the genus Tetrasphaera involved in enhanced biological phosphorus removal.</title>
        <authorList>
            <person name="Kristiansen R."/>
            <person name="Nguyen H.T.T."/>
            <person name="Saunders A.M."/>
            <person name="Nielsen J.L."/>
            <person name="Wimmer R."/>
            <person name="Le V.Q."/>
            <person name="McIlroy S.J."/>
            <person name="Petrovski S."/>
            <person name="Seviour R.J."/>
            <person name="Calteau A."/>
            <person name="Nielsen K.L."/>
            <person name="Nielsen P.H."/>
        </authorList>
    </citation>
    <scope>NUCLEOTIDE SEQUENCE [LARGE SCALE GENOMIC DNA]</scope>
    <source>
        <strain evidence="6 7">Ben 74</strain>
    </source>
</reference>
<evidence type="ECO:0000313" key="6">
    <source>
        <dbReference type="EMBL" id="CCI51952.1"/>
    </source>
</evidence>
<dbReference type="SMART" id="SM00490">
    <property type="entry name" value="HELICc"/>
    <property type="match status" value="1"/>
</dbReference>
<feature type="compositionally biased region" description="Low complexity" evidence="3">
    <location>
        <begin position="8"/>
        <end position="24"/>
    </location>
</feature>
<keyword evidence="1" id="KW-0547">Nucleotide-binding</keyword>
<dbReference type="InterPro" id="IPR001650">
    <property type="entry name" value="Helicase_C-like"/>
</dbReference>
<dbReference type="InterPro" id="IPR014001">
    <property type="entry name" value="Helicase_ATP-bd"/>
</dbReference>
<evidence type="ECO:0000259" key="5">
    <source>
        <dbReference type="PROSITE" id="PS51194"/>
    </source>
</evidence>
<proteinExistence type="predicted"/>
<keyword evidence="6" id="KW-0378">Hydrolase</keyword>
<dbReference type="SMART" id="SM00487">
    <property type="entry name" value="DEXDc"/>
    <property type="match status" value="1"/>
</dbReference>
<keyword evidence="7" id="KW-1185">Reference proteome</keyword>
<evidence type="ECO:0000256" key="1">
    <source>
        <dbReference type="ARBA" id="ARBA00022741"/>
    </source>
</evidence>
<dbReference type="Pfam" id="PF00271">
    <property type="entry name" value="Helicase_C"/>
    <property type="match status" value="1"/>
</dbReference>
<dbReference type="Pfam" id="PF00270">
    <property type="entry name" value="DEAD"/>
    <property type="match status" value="1"/>
</dbReference>
<gene>
    <name evidence="6" type="ORF">BN13_1330017</name>
</gene>
<dbReference type="EMBL" id="CAJC01000039">
    <property type="protein sequence ID" value="CCI51952.1"/>
    <property type="molecule type" value="Genomic_DNA"/>
</dbReference>
<dbReference type="AlphaFoldDB" id="A0A077MAY7"/>
<feature type="domain" description="Helicase C-terminal" evidence="5">
    <location>
        <begin position="303"/>
        <end position="455"/>
    </location>
</feature>
<dbReference type="GO" id="GO:0043138">
    <property type="term" value="F:3'-5' DNA helicase activity"/>
    <property type="evidence" value="ECO:0007669"/>
    <property type="project" value="TreeGrafter"/>
</dbReference>
<dbReference type="PANTHER" id="PTHR47957:SF3">
    <property type="entry name" value="ATP-DEPENDENT HELICASE HRQ1"/>
    <property type="match status" value="1"/>
</dbReference>
<dbReference type="Gene3D" id="3.40.50.300">
    <property type="entry name" value="P-loop containing nucleotide triphosphate hydrolases"/>
    <property type="match status" value="2"/>
</dbReference>